<evidence type="ECO:0000313" key="3">
    <source>
        <dbReference type="EMBL" id="WET63197.1"/>
    </source>
</evidence>
<dbReference type="AlphaFoldDB" id="A0AAP2Q7K2"/>
<name>A0AAP2Q7K2_PARDI</name>
<gene>
    <name evidence="2" type="ORF">LI194_11440</name>
    <name evidence="3" type="ORF">P2T59_16025</name>
</gene>
<dbReference type="RefSeq" id="WP_227154328.1">
    <property type="nucleotide sequence ID" value="NZ_CP120353.1"/>
</dbReference>
<feature type="region of interest" description="Disordered" evidence="1">
    <location>
        <begin position="266"/>
        <end position="294"/>
    </location>
</feature>
<accession>A0AAP2Q7K2</accession>
<organism evidence="2 4">
    <name type="scientific">Parabacteroides distasonis</name>
    <dbReference type="NCBI Taxonomy" id="823"/>
    <lineage>
        <taxon>Bacteria</taxon>
        <taxon>Pseudomonadati</taxon>
        <taxon>Bacteroidota</taxon>
        <taxon>Bacteroidia</taxon>
        <taxon>Bacteroidales</taxon>
        <taxon>Tannerellaceae</taxon>
        <taxon>Parabacteroides</taxon>
    </lineage>
</organism>
<sequence length="420" mass="44886">MAGCLLVMGLASCEMKNEILGKEDGSSEMGLLNLGVAVDAKNNDVQTKADANPGTPESIPSVSATGYIVEISNSTGVYKTLTYDPTNASVELPVDSYTMYAHKPGGPTETDPYYGGSTSFAVKKGEATDVTVTCKMENTKIQLVYSTEMQTSFTSWSITVKAGTRSKVLTYSGTEAFAQPSAFYWMLDEGVKEITVSFVGKNKDNKDIRESRVITKPASAESSDWQGGDALAITMKPGTYDPENPNGLQGIEISAEVTWNGIEDSVGVPVVDDDDDEPEGPVDPSEKPAAPTITGDCLGKNNVYTVGDKTYPAIKVDMNVPGKIKDVRVQIETTDAVFRGMLTELGLTVDGGATLIDNKDLGTLFTLPVVGETAYSFSLSDELFGMLANFIGTHTFTMTVFDQCDPSQSKSEDLIVVVTE</sequence>
<evidence type="ECO:0000256" key="1">
    <source>
        <dbReference type="SAM" id="MobiDB-lite"/>
    </source>
</evidence>
<protein>
    <submittedName>
        <fullName evidence="2">DUF4493 domain-containing protein</fullName>
    </submittedName>
</protein>
<feature type="compositionally biased region" description="Acidic residues" evidence="1">
    <location>
        <begin position="271"/>
        <end position="280"/>
    </location>
</feature>
<proteinExistence type="predicted"/>
<dbReference type="Proteomes" id="UP001198806">
    <property type="component" value="Unassembled WGS sequence"/>
</dbReference>
<reference evidence="2" key="1">
    <citation type="submission" date="2021-10" db="EMBL/GenBank/DDBJ databases">
        <title>Collection of gut derived symbiotic bacterial strains cultured from healthy donors.</title>
        <authorList>
            <person name="Lin H."/>
            <person name="Littmann E."/>
            <person name="Kohout C."/>
            <person name="Pamer E.G."/>
        </authorList>
    </citation>
    <scope>NUCLEOTIDE SEQUENCE</scope>
    <source>
        <strain evidence="2">DFI.2.94</strain>
    </source>
</reference>
<dbReference type="EMBL" id="JAJCNI010000012">
    <property type="protein sequence ID" value="MCB6518410.1"/>
    <property type="molecule type" value="Genomic_DNA"/>
</dbReference>
<dbReference type="InterPro" id="IPR027840">
    <property type="entry name" value="DUF4493"/>
</dbReference>
<evidence type="ECO:0000313" key="2">
    <source>
        <dbReference type="EMBL" id="MCB6518410.1"/>
    </source>
</evidence>
<reference evidence="3" key="2">
    <citation type="submission" date="2023-03" db="EMBL/GenBank/DDBJ databases">
        <title>Parabacteroides distasonis, a bacteria resistant against UC.</title>
        <authorList>
            <person name="Dai W."/>
        </authorList>
    </citation>
    <scope>NUCLEOTIDE SEQUENCE</scope>
    <source>
        <strain evidence="3">F1-28</strain>
    </source>
</reference>
<dbReference type="Pfam" id="PF14900">
    <property type="entry name" value="DUF4493"/>
    <property type="match status" value="1"/>
</dbReference>
<dbReference type="EMBL" id="CP120353">
    <property type="protein sequence ID" value="WET63197.1"/>
    <property type="molecule type" value="Genomic_DNA"/>
</dbReference>
<evidence type="ECO:0000313" key="4">
    <source>
        <dbReference type="Proteomes" id="UP001198806"/>
    </source>
</evidence>
<dbReference type="Proteomes" id="UP001221009">
    <property type="component" value="Chromosome"/>
</dbReference>